<dbReference type="Proteomes" id="UP000029093">
    <property type="component" value="Unassembled WGS sequence"/>
</dbReference>
<evidence type="ECO:0000313" key="2">
    <source>
        <dbReference type="EMBL" id="KFI48474.1"/>
    </source>
</evidence>
<evidence type="ECO:0000313" key="3">
    <source>
        <dbReference type="Proteomes" id="UP000029093"/>
    </source>
</evidence>
<accession>A0A086ZPM4</accession>
<gene>
    <name evidence="2" type="ORF">BBOU_0603</name>
</gene>
<sequence length="116" mass="12864">MIAFPVRICPSIRAQSFSRTLAETCPTNTSGAISNSHRVKSPRSPTGQAVSTTTIITISRCLHIGATSRNLNIWCTELIVDFICIIDFFTIRKASSHFTEFVIPKSDMILRFSISI</sequence>
<proteinExistence type="predicted"/>
<dbReference type="AlphaFoldDB" id="A0A086ZPM4"/>
<feature type="region of interest" description="Disordered" evidence="1">
    <location>
        <begin position="28"/>
        <end position="48"/>
    </location>
</feature>
<comment type="caution">
    <text evidence="2">The sequence shown here is derived from an EMBL/GenBank/DDBJ whole genome shotgun (WGS) entry which is preliminary data.</text>
</comment>
<organism evidence="2 3">
    <name type="scientific">Bifidobacterium boum</name>
    <dbReference type="NCBI Taxonomy" id="78343"/>
    <lineage>
        <taxon>Bacteria</taxon>
        <taxon>Bacillati</taxon>
        <taxon>Actinomycetota</taxon>
        <taxon>Actinomycetes</taxon>
        <taxon>Bifidobacteriales</taxon>
        <taxon>Bifidobacteriaceae</taxon>
        <taxon>Bifidobacterium</taxon>
    </lineage>
</organism>
<reference evidence="2 3" key="1">
    <citation type="submission" date="2014-03" db="EMBL/GenBank/DDBJ databases">
        <title>Genomics of Bifidobacteria.</title>
        <authorList>
            <person name="Ventura M."/>
            <person name="Milani C."/>
            <person name="Lugli G.A."/>
        </authorList>
    </citation>
    <scope>NUCLEOTIDE SEQUENCE [LARGE SCALE GENOMIC DNA]</scope>
    <source>
        <strain evidence="2 3">LMG 10736</strain>
    </source>
</reference>
<evidence type="ECO:0000256" key="1">
    <source>
        <dbReference type="SAM" id="MobiDB-lite"/>
    </source>
</evidence>
<protein>
    <submittedName>
        <fullName evidence="2">Uncharacterized protein</fullName>
    </submittedName>
</protein>
<name>A0A086ZPM4_9BIFI</name>
<dbReference type="EMBL" id="JGYQ01000007">
    <property type="protein sequence ID" value="KFI48474.1"/>
    <property type="molecule type" value="Genomic_DNA"/>
</dbReference>
<keyword evidence="3" id="KW-1185">Reference proteome</keyword>